<reference evidence="1 3" key="1">
    <citation type="submission" date="2015-11" db="EMBL/GenBank/DDBJ databases">
        <title>Genomic analysis of 38 Legionella species identifies large and diverse effector repertoires.</title>
        <authorList>
            <person name="Burstein D."/>
            <person name="Amaro F."/>
            <person name="Zusman T."/>
            <person name="Lifshitz Z."/>
            <person name="Cohen O."/>
            <person name="Gilbert J.A."/>
            <person name="Pupko T."/>
            <person name="Shuman H.A."/>
            <person name="Segal G."/>
        </authorList>
    </citation>
    <scope>NUCLEOTIDE SEQUENCE [LARGE SCALE GENOMIC DNA]</scope>
    <source>
        <strain evidence="1 3">WO-44C</strain>
    </source>
</reference>
<evidence type="ECO:0000313" key="4">
    <source>
        <dbReference type="Proteomes" id="UP000251942"/>
    </source>
</evidence>
<protein>
    <recommendedName>
        <fullName evidence="5">Lipoprotein</fullName>
    </recommendedName>
</protein>
<dbReference type="PROSITE" id="PS51257">
    <property type="entry name" value="PROKAR_LIPOPROTEIN"/>
    <property type="match status" value="1"/>
</dbReference>
<evidence type="ECO:0008006" key="5">
    <source>
        <dbReference type="Google" id="ProtNLM"/>
    </source>
</evidence>
<keyword evidence="3" id="KW-1185">Reference proteome</keyword>
<evidence type="ECO:0000313" key="2">
    <source>
        <dbReference type="EMBL" id="SPX61929.1"/>
    </source>
</evidence>
<proteinExistence type="predicted"/>
<dbReference type="PATRIC" id="fig|453.4.peg.1081"/>
<sequence length="78" mass="9069">MKNIILSICLLSLVGCVKSENNDQFRHNLKQGLMGFNEQIQQQRQQQLELYKTLRPRINKTTNCTTQYSGNMAYTNCN</sequence>
<name>A0A0W0U1J9_9GAMM</name>
<reference evidence="2 4" key="2">
    <citation type="submission" date="2018-06" db="EMBL/GenBank/DDBJ databases">
        <authorList>
            <consortium name="Pathogen Informatics"/>
            <person name="Doyle S."/>
        </authorList>
    </citation>
    <scope>NUCLEOTIDE SEQUENCE [LARGE SCALE GENOMIC DNA]</scope>
    <source>
        <strain evidence="2 4">NCTC12022</strain>
    </source>
</reference>
<dbReference type="Proteomes" id="UP000054698">
    <property type="component" value="Unassembled WGS sequence"/>
</dbReference>
<dbReference type="STRING" id="453.Lfee_1005"/>
<evidence type="ECO:0000313" key="1">
    <source>
        <dbReference type="EMBL" id="KTD01575.1"/>
    </source>
</evidence>
<dbReference type="EMBL" id="LNYB01000030">
    <property type="protein sequence ID" value="KTD01575.1"/>
    <property type="molecule type" value="Genomic_DNA"/>
</dbReference>
<organism evidence="1 3">
    <name type="scientific">Legionella feeleii</name>
    <dbReference type="NCBI Taxonomy" id="453"/>
    <lineage>
        <taxon>Bacteria</taxon>
        <taxon>Pseudomonadati</taxon>
        <taxon>Pseudomonadota</taxon>
        <taxon>Gammaproteobacteria</taxon>
        <taxon>Legionellales</taxon>
        <taxon>Legionellaceae</taxon>
        <taxon>Legionella</taxon>
    </lineage>
</organism>
<gene>
    <name evidence="1" type="ORF">Lfee_1005</name>
    <name evidence="2" type="ORF">NCTC12022_02685</name>
</gene>
<dbReference type="EMBL" id="UASS01000030">
    <property type="protein sequence ID" value="SPX61929.1"/>
    <property type="molecule type" value="Genomic_DNA"/>
</dbReference>
<evidence type="ECO:0000313" key="3">
    <source>
        <dbReference type="Proteomes" id="UP000054698"/>
    </source>
</evidence>
<accession>A0A0W0U1J9</accession>
<dbReference type="AlphaFoldDB" id="A0A0W0U1J9"/>
<dbReference type="Proteomes" id="UP000251942">
    <property type="component" value="Unassembled WGS sequence"/>
</dbReference>